<dbReference type="Proteomes" id="UP001279734">
    <property type="component" value="Unassembled WGS sequence"/>
</dbReference>
<name>A0AAD3S9S6_NEPGR</name>
<proteinExistence type="predicted"/>
<dbReference type="EMBL" id="BSYO01000006">
    <property type="protein sequence ID" value="GMH06819.1"/>
    <property type="molecule type" value="Genomic_DNA"/>
</dbReference>
<dbReference type="GO" id="GO:0007165">
    <property type="term" value="P:signal transduction"/>
    <property type="evidence" value="ECO:0007669"/>
    <property type="project" value="InterPro"/>
</dbReference>
<dbReference type="Pfam" id="PF01603">
    <property type="entry name" value="B56"/>
    <property type="match status" value="1"/>
</dbReference>
<evidence type="ECO:0000313" key="3">
    <source>
        <dbReference type="Proteomes" id="UP001279734"/>
    </source>
</evidence>
<dbReference type="Gene3D" id="1.25.10.10">
    <property type="entry name" value="Leucine-rich Repeat Variant"/>
    <property type="match status" value="1"/>
</dbReference>
<protein>
    <submittedName>
        <fullName evidence="2">Uncharacterized protein</fullName>
    </submittedName>
</protein>
<dbReference type="InterPro" id="IPR016024">
    <property type="entry name" value="ARM-type_fold"/>
</dbReference>
<feature type="region of interest" description="Disordered" evidence="1">
    <location>
        <begin position="1"/>
        <end position="65"/>
    </location>
</feature>
<dbReference type="InterPro" id="IPR011989">
    <property type="entry name" value="ARM-like"/>
</dbReference>
<evidence type="ECO:0000313" key="2">
    <source>
        <dbReference type="EMBL" id="GMH06819.1"/>
    </source>
</evidence>
<dbReference type="GO" id="GO:0000159">
    <property type="term" value="C:protein phosphatase type 2A complex"/>
    <property type="evidence" value="ECO:0007669"/>
    <property type="project" value="InterPro"/>
</dbReference>
<dbReference type="PANTHER" id="PTHR10257">
    <property type="entry name" value="SERINE/THREONINE PROTEIN PHOSPHATASE 2A PP2A REGULATORY SUBUNIT B"/>
    <property type="match status" value="1"/>
</dbReference>
<dbReference type="SUPFAM" id="SSF48371">
    <property type="entry name" value="ARM repeat"/>
    <property type="match status" value="1"/>
</dbReference>
<feature type="compositionally biased region" description="Low complexity" evidence="1">
    <location>
        <begin position="25"/>
        <end position="59"/>
    </location>
</feature>
<organism evidence="2 3">
    <name type="scientific">Nepenthes gracilis</name>
    <name type="common">Slender pitcher plant</name>
    <dbReference type="NCBI Taxonomy" id="150966"/>
    <lineage>
        <taxon>Eukaryota</taxon>
        <taxon>Viridiplantae</taxon>
        <taxon>Streptophyta</taxon>
        <taxon>Embryophyta</taxon>
        <taxon>Tracheophyta</taxon>
        <taxon>Spermatophyta</taxon>
        <taxon>Magnoliopsida</taxon>
        <taxon>eudicotyledons</taxon>
        <taxon>Gunneridae</taxon>
        <taxon>Pentapetalae</taxon>
        <taxon>Caryophyllales</taxon>
        <taxon>Nepenthaceae</taxon>
        <taxon>Nepenthes</taxon>
    </lineage>
</organism>
<dbReference type="GO" id="GO:0019888">
    <property type="term" value="F:protein phosphatase regulator activity"/>
    <property type="evidence" value="ECO:0007669"/>
    <property type="project" value="InterPro"/>
</dbReference>
<reference evidence="2" key="1">
    <citation type="submission" date="2023-05" db="EMBL/GenBank/DDBJ databases">
        <title>Nepenthes gracilis genome sequencing.</title>
        <authorList>
            <person name="Fukushima K."/>
        </authorList>
    </citation>
    <scope>NUCLEOTIDE SEQUENCE</scope>
    <source>
        <strain evidence="2">SING2019-196</strain>
    </source>
</reference>
<gene>
    <name evidence="2" type="ORF">Nepgr_008659</name>
</gene>
<comment type="caution">
    <text evidence="2">The sequence shown here is derived from an EMBL/GenBank/DDBJ whole genome shotgun (WGS) entry which is preliminary data.</text>
</comment>
<dbReference type="AlphaFoldDB" id="A0AAD3S9S6"/>
<keyword evidence="3" id="KW-1185">Reference proteome</keyword>
<dbReference type="InterPro" id="IPR002554">
    <property type="entry name" value="PP2A_B56"/>
</dbReference>
<sequence>MLKQIFTRLPKKPSKSSENRDGRTSAFHSTLSSSSRSTDLASDRSGSSSLNSTTNSALNHGTKLPQSVNLKLNGNVTAPSYEALPGFKDVPNHEKQNLFIKKLSMCCVVFDFTDPTKNLKEKDIKRQTLVELVDYVTSANGKFTETAMQEIIKMVSINLFRALTSPPTREQSVGSI</sequence>
<dbReference type="PANTHER" id="PTHR10257:SF60">
    <property type="entry name" value="SERINE_THREONINE PROTEIN PHOSPHATASE 2A 55 KDA REGULATORY SUBUNIT B' DELTA ISOFORM"/>
    <property type="match status" value="1"/>
</dbReference>
<accession>A0AAD3S9S6</accession>
<evidence type="ECO:0000256" key="1">
    <source>
        <dbReference type="SAM" id="MobiDB-lite"/>
    </source>
</evidence>